<keyword evidence="2" id="KW-1185">Reference proteome</keyword>
<name>A0ABV4CGR4_9PSEU</name>
<comment type="caution">
    <text evidence="1">The sequence shown here is derived from an EMBL/GenBank/DDBJ whole genome shotgun (WGS) entry which is preliminary data.</text>
</comment>
<gene>
    <name evidence="1" type="ORF">AB8O55_12800</name>
</gene>
<protein>
    <submittedName>
        <fullName evidence="1">Imm1 family immunity protein</fullName>
    </submittedName>
</protein>
<dbReference type="InterPro" id="IPR025680">
    <property type="entry name" value="DddI"/>
</dbReference>
<dbReference type="RefSeq" id="WP_345365678.1">
    <property type="nucleotide sequence ID" value="NZ_BAABII010000016.1"/>
</dbReference>
<reference evidence="1 2" key="1">
    <citation type="submission" date="2024-08" db="EMBL/GenBank/DDBJ databases">
        <title>Genome mining of Saccharopolyspora cebuensis PGLac3 from Nigerian medicinal plant.</title>
        <authorList>
            <person name="Ezeobiora C.E."/>
            <person name="Igbokwe N.H."/>
            <person name="Amin D.H."/>
            <person name="Mendie U.E."/>
        </authorList>
    </citation>
    <scope>NUCLEOTIDE SEQUENCE [LARGE SCALE GENOMIC DNA]</scope>
    <source>
        <strain evidence="1 2">PGLac3</strain>
    </source>
</reference>
<evidence type="ECO:0000313" key="2">
    <source>
        <dbReference type="Proteomes" id="UP001564626"/>
    </source>
</evidence>
<dbReference type="Proteomes" id="UP001564626">
    <property type="component" value="Unassembled WGS sequence"/>
</dbReference>
<evidence type="ECO:0000313" key="1">
    <source>
        <dbReference type="EMBL" id="MEY8040276.1"/>
    </source>
</evidence>
<organism evidence="1 2">
    <name type="scientific">Saccharopolyspora cebuensis</name>
    <dbReference type="NCBI Taxonomy" id="418759"/>
    <lineage>
        <taxon>Bacteria</taxon>
        <taxon>Bacillati</taxon>
        <taxon>Actinomycetota</taxon>
        <taxon>Actinomycetes</taxon>
        <taxon>Pseudonocardiales</taxon>
        <taxon>Pseudonocardiaceae</taxon>
        <taxon>Saccharopolyspora</taxon>
    </lineage>
</organism>
<dbReference type="EMBL" id="JBGEHV010000019">
    <property type="protein sequence ID" value="MEY8040276.1"/>
    <property type="molecule type" value="Genomic_DNA"/>
</dbReference>
<proteinExistence type="predicted"/>
<dbReference type="Pfam" id="PF14430">
    <property type="entry name" value="Imm1"/>
    <property type="match status" value="1"/>
</dbReference>
<accession>A0ABV4CGR4</accession>
<sequence>MTLSIELEDMTSLDATDVRSALASQQADERVVVHLVHDNGSELIVGFRGDRGVCLWQLDDGLVTTGGRNEGVEIYGWSEIPFPPGAEVDAAAVLDAAEEFAATGERPTCLSWTGYHDAMPLVDPAITPEALQALLDEPDSGR</sequence>